<organism evidence="1 2">
    <name type="scientific">Ficus carica</name>
    <name type="common">Common fig</name>
    <dbReference type="NCBI Taxonomy" id="3494"/>
    <lineage>
        <taxon>Eukaryota</taxon>
        <taxon>Viridiplantae</taxon>
        <taxon>Streptophyta</taxon>
        <taxon>Embryophyta</taxon>
        <taxon>Tracheophyta</taxon>
        <taxon>Spermatophyta</taxon>
        <taxon>Magnoliopsida</taxon>
        <taxon>eudicotyledons</taxon>
        <taxon>Gunneridae</taxon>
        <taxon>Pentapetalae</taxon>
        <taxon>rosids</taxon>
        <taxon>fabids</taxon>
        <taxon>Rosales</taxon>
        <taxon>Moraceae</taxon>
        <taxon>Ficeae</taxon>
        <taxon>Ficus</taxon>
    </lineage>
</organism>
<evidence type="ECO:0000313" key="1">
    <source>
        <dbReference type="EMBL" id="GMN52476.1"/>
    </source>
</evidence>
<name>A0AA88AYY4_FICCA</name>
<dbReference type="Proteomes" id="UP001187192">
    <property type="component" value="Unassembled WGS sequence"/>
</dbReference>
<sequence length="229" mass="25152">MIFSRGQRGRISKIRLQWLSFSRKTEPDPFPGFMHGQGTGNSCTGFSKNRENLQLYPEEEQHYAGHSKRGKYNSAYSIGFVVVNNLSAIDDTRWKGVAGQTAPLVVWGAQVTQPGRLSRAPGGRVGLRLPGVAPVRAGGGEWRCDVVQQWGPLLVTGIIPRGRIFRETKSSPSTVQPGYAVHLDEVVKIWSGQVGSLEFGPGERVVLPPRGRVTIENRTLQSEQITTST</sequence>
<evidence type="ECO:0000313" key="2">
    <source>
        <dbReference type="Proteomes" id="UP001187192"/>
    </source>
</evidence>
<dbReference type="EMBL" id="BTGU01000042">
    <property type="protein sequence ID" value="GMN52476.1"/>
    <property type="molecule type" value="Genomic_DNA"/>
</dbReference>
<comment type="caution">
    <text evidence="1">The sequence shown here is derived from an EMBL/GenBank/DDBJ whole genome shotgun (WGS) entry which is preliminary data.</text>
</comment>
<gene>
    <name evidence="1" type="ORF">TIFTF001_021620</name>
</gene>
<proteinExistence type="predicted"/>
<protein>
    <submittedName>
        <fullName evidence="1">Uncharacterized protein</fullName>
    </submittedName>
</protein>
<keyword evidence="2" id="KW-1185">Reference proteome</keyword>
<dbReference type="AlphaFoldDB" id="A0AA88AYY4"/>
<accession>A0AA88AYY4</accession>
<reference evidence="1" key="1">
    <citation type="submission" date="2023-07" db="EMBL/GenBank/DDBJ databases">
        <title>draft genome sequence of fig (Ficus carica).</title>
        <authorList>
            <person name="Takahashi T."/>
            <person name="Nishimura K."/>
        </authorList>
    </citation>
    <scope>NUCLEOTIDE SEQUENCE</scope>
</reference>